<dbReference type="Proteomes" id="UP000035199">
    <property type="component" value="Chromosome"/>
</dbReference>
<sequence length="1460" mass="162751">MAVGFIRPHAELNDVPLVAARYETGLDDGYLVVRLVAKPLVEAETLALNALGLSKTGQNPVGFTTRRAVGFPAWPIFTDPANAQHALNVVADVEWARRKAKNHPVQVKERIDALVGTLQASAPQFLPTFLEEIARIFAVSDNTSYAKQYFGKAREMERVHALAIDPIRHAQAFKEFASYGVVSAKTLSEESRDVANRTTPEEAYDYFLSLITDQARAGSGVYTHVFKDLQALGRQVGLSPREVNLEFAAAYLPTRSFPHSPETLMNKILSLVPELKKTKPELVDILLTTIPVNWDFDTYLQQLQKLGLWEQLQDDPNRFAKWLESLIEHGNSHSNFLDRSNPEFLLALDDNSDALAGMTLRTVSSHYHLDYLDAFLAAGINWSALPPKNSWQPMFSFKGWLQERYRNLAHIVSHVAIQTDLIDALSFSLIASHTDEILSGEPTRALVSWKLETLRKPREAATGSKALWDEINNHIECVSNPRLRELNPEAVDEILKFSPAAELAERLRRGTAVEYTWPALEELAPLLADEQFTIHANFPQVAITHDQKAYVLDGADVTEYQLPAGDYALVVPTTNDVFVIYFDHSLKEKKWMWLSDRVAHTMADDSIDAYTGSYSQVIDDTLYIGPTAITTKLKCAPTGMQLGFGPVYAVATKQDAALTVLPVGGRISHEDFKAQFKAGTLAGLDIPQAIAVAATHDAVIDLTLSFTVDATVSTFESPFGVDDAQHFGFSLETKSLGRYWVSPLGTFHSTGAPFLAVKKPQGDVWYMRSPRHFGGHGHLLYDAATDAPIAPSLAPDGMPHIINHLPFAAFHQLRPRNEEVSAKLRACTVEQAAEMIANPVGILDFALGDETLAAAIAGIIADISEIFGANIKLPALDSIPQFLAHLYQTVTPVEESNNEIPKPPSIDINGRDSYEIEHVQQLAQILAAPQLQGEVTFHRFNNFMLATVAKEKRWLSWLASPGLPLDTVRIYHAFLTWCATYGVLGTWRKISLPKPATQNSPECYWDNNVLVINHYNFHAKLWNPTYSIKPEQAFTAHGLDDELFMPKDEFTKALDDILSWHERRHESKTALTPGWDYATIAEKAAEAAAISTLPPRFWSYFFAGIRHRYRMPFARESENIVSDMLGLSKRHITALEKSLPSNLGYLDDDFLGIGWHEHFLTDGPDINRIQAMWEQLWGAPWIHLNDDMLERIPHQLYKYIGASFHGQPESEVTADNSASPELLPVYVTLAHEVQPGSEQAHALAHRIRVLAEGDITHADEPLGADYDSVKNQPELLPRYGLKLVREGYLDVLLKHLQAGIPCSGTAQDPCVAAPETVADAAETLNISNDAARYFLQLLALTKPTDKDVKAWNNWSKHQLEQASEELLGKNLVISAKRAGAGRTIFLPGGWLTKSDDGPALEMWKAPHYLLWKDTKTRPVLSTCPPLVPYPELFAEVWARYTSGDTPGYEELKTTRYRSKR</sequence>
<organism evidence="1 2">
    <name type="scientific">Corynebacterium mustelae</name>
    <dbReference type="NCBI Taxonomy" id="571915"/>
    <lineage>
        <taxon>Bacteria</taxon>
        <taxon>Bacillati</taxon>
        <taxon>Actinomycetota</taxon>
        <taxon>Actinomycetes</taxon>
        <taxon>Mycobacteriales</taxon>
        <taxon>Corynebacteriaceae</taxon>
        <taxon>Corynebacterium</taxon>
    </lineage>
</organism>
<dbReference type="RefSeq" id="WP_047262453.1">
    <property type="nucleotide sequence ID" value="NZ_CP011542.1"/>
</dbReference>
<dbReference type="PATRIC" id="fig|571915.4.peg.2247"/>
<name>A0A0G3H5J3_9CORY</name>
<dbReference type="EMBL" id="CP011542">
    <property type="protein sequence ID" value="AKK06427.1"/>
    <property type="molecule type" value="Genomic_DNA"/>
</dbReference>
<proteinExistence type="predicted"/>
<protein>
    <submittedName>
        <fullName evidence="1">Uncharacterized protein</fullName>
    </submittedName>
</protein>
<evidence type="ECO:0000313" key="2">
    <source>
        <dbReference type="Proteomes" id="UP000035199"/>
    </source>
</evidence>
<reference evidence="1 2" key="1">
    <citation type="journal article" date="2015" name="Genome Announc.">
        <title>Complete Genome Sequence of the Type Strain Corynebacterium mustelae DSM 45274, Isolated from Various Tissues of a Male Ferret with Lethal Sepsis.</title>
        <authorList>
            <person name="Ruckert C."/>
            <person name="Eimer J."/>
            <person name="Winkler A."/>
            <person name="Tauch A."/>
        </authorList>
    </citation>
    <scope>NUCLEOTIDE SEQUENCE [LARGE SCALE GENOMIC DNA]</scope>
    <source>
        <strain evidence="1 2">DSM 45274</strain>
    </source>
</reference>
<evidence type="ECO:0000313" key="1">
    <source>
        <dbReference type="EMBL" id="AKK06427.1"/>
    </source>
</evidence>
<reference evidence="2" key="2">
    <citation type="submission" date="2015-05" db="EMBL/GenBank/DDBJ databases">
        <title>Complete genome sequence of Corynebacterium mustelae DSM 45274, isolated from various tissues of a male ferret with lethal sepsis.</title>
        <authorList>
            <person name="Ruckert C."/>
            <person name="Albersmeier A."/>
            <person name="Winkler A."/>
            <person name="Tauch A."/>
        </authorList>
    </citation>
    <scope>NUCLEOTIDE SEQUENCE [LARGE SCALE GENOMIC DNA]</scope>
    <source>
        <strain evidence="2">DSM 45274</strain>
    </source>
</reference>
<keyword evidence="2" id="KW-1185">Reference proteome</keyword>
<dbReference type="KEGG" id="cmv:CMUST_10555"/>
<dbReference type="OrthoDB" id="218750at2"/>
<gene>
    <name evidence="1" type="ORF">CMUST_10555</name>
</gene>
<accession>A0A0G3H5J3</accession>
<dbReference type="STRING" id="571915.CMUST_10555"/>